<evidence type="ECO:0000313" key="1">
    <source>
        <dbReference type="EMBL" id="SFF40000.1"/>
    </source>
</evidence>
<dbReference type="AlphaFoldDB" id="A0A1I2IEE2"/>
<dbReference type="EMBL" id="FOLQ01000067">
    <property type="protein sequence ID" value="SFF40000.1"/>
    <property type="molecule type" value="Genomic_DNA"/>
</dbReference>
<sequence>MIQYHNQVVRVKGIDETSAALINDLCSAQLLISKGDFKEIKTLPGIYIYIYQSKVIDPREVMLVFKDGQLLDRSIRRCA</sequence>
<gene>
    <name evidence="1" type="ORF">SAMN05216167_1674</name>
</gene>
<dbReference type="STRING" id="662367.SAMN05216167_1674"/>
<dbReference type="RefSeq" id="WP_093835505.1">
    <property type="nucleotide sequence ID" value="NZ_FOLQ01000067.1"/>
</dbReference>
<organism evidence="1 2">
    <name type="scientific">Spirosoma endophyticum</name>
    <dbReference type="NCBI Taxonomy" id="662367"/>
    <lineage>
        <taxon>Bacteria</taxon>
        <taxon>Pseudomonadati</taxon>
        <taxon>Bacteroidota</taxon>
        <taxon>Cytophagia</taxon>
        <taxon>Cytophagales</taxon>
        <taxon>Cytophagaceae</taxon>
        <taxon>Spirosoma</taxon>
    </lineage>
</organism>
<evidence type="ECO:0000313" key="2">
    <source>
        <dbReference type="Proteomes" id="UP000198598"/>
    </source>
</evidence>
<name>A0A1I2IEE2_9BACT</name>
<protein>
    <submittedName>
        <fullName evidence="1">Uncharacterized protein</fullName>
    </submittedName>
</protein>
<keyword evidence="2" id="KW-1185">Reference proteome</keyword>
<dbReference type="Proteomes" id="UP000198598">
    <property type="component" value="Unassembled WGS sequence"/>
</dbReference>
<proteinExistence type="predicted"/>
<accession>A0A1I2IEE2</accession>
<reference evidence="1 2" key="1">
    <citation type="submission" date="2016-10" db="EMBL/GenBank/DDBJ databases">
        <authorList>
            <person name="de Groot N.N."/>
        </authorList>
    </citation>
    <scope>NUCLEOTIDE SEQUENCE [LARGE SCALE GENOMIC DNA]</scope>
    <source>
        <strain evidence="1 2">DSM 26130</strain>
    </source>
</reference>